<dbReference type="EMBL" id="MT144670">
    <property type="protein sequence ID" value="QJH97028.1"/>
    <property type="molecule type" value="Genomic_DNA"/>
</dbReference>
<proteinExistence type="predicted"/>
<organism evidence="1">
    <name type="scientific">viral metagenome</name>
    <dbReference type="NCBI Taxonomy" id="1070528"/>
    <lineage>
        <taxon>unclassified sequences</taxon>
        <taxon>metagenomes</taxon>
        <taxon>organismal metagenomes</taxon>
    </lineage>
</organism>
<gene>
    <name evidence="1" type="ORF">TM448B00894_0024</name>
</gene>
<sequence length="162" mass="17824">MKKVLAIFVILVLCLYCVGAVNKGVTFTNKDKSVVFYWELTADFNDANTLVSIDNRNKTFEFNGTLTDIFIDPNGSDVFTVKVLIDPPEPMDVAVSTKLYSVWEEDVDAADTNDFFYPIEVTSSASNVYAGPKVVGKVYIGIASASTSSLDNVKVYLYGKTE</sequence>
<reference evidence="1" key="1">
    <citation type="submission" date="2020-03" db="EMBL/GenBank/DDBJ databases">
        <title>The deep terrestrial virosphere.</title>
        <authorList>
            <person name="Holmfeldt K."/>
            <person name="Nilsson E."/>
            <person name="Simone D."/>
            <person name="Lopez-Fernandez M."/>
            <person name="Wu X."/>
            <person name="de Brujin I."/>
            <person name="Lundin D."/>
            <person name="Andersson A."/>
            <person name="Bertilsson S."/>
            <person name="Dopson M."/>
        </authorList>
    </citation>
    <scope>NUCLEOTIDE SEQUENCE</scope>
    <source>
        <strain evidence="1">TM448B00894</strain>
    </source>
</reference>
<accession>A0A6M3XGU6</accession>
<dbReference type="AlphaFoldDB" id="A0A6M3XGU6"/>
<protein>
    <submittedName>
        <fullName evidence="1">Uncharacterized protein</fullName>
    </submittedName>
</protein>
<name>A0A6M3XGU6_9ZZZZ</name>
<evidence type="ECO:0000313" key="1">
    <source>
        <dbReference type="EMBL" id="QJH97028.1"/>
    </source>
</evidence>